<gene>
    <name evidence="2" type="primary">rbfA</name>
    <name evidence="3" type="ORF">US31_C0007G0042</name>
</gene>
<reference evidence="3 4" key="1">
    <citation type="journal article" date="2015" name="Nature">
        <title>rRNA introns, odd ribosomes, and small enigmatic genomes across a large radiation of phyla.</title>
        <authorList>
            <person name="Brown C.T."/>
            <person name="Hug L.A."/>
            <person name="Thomas B.C."/>
            <person name="Sharon I."/>
            <person name="Castelle C.J."/>
            <person name="Singh A."/>
            <person name="Wilkins M.J."/>
            <person name="Williams K.H."/>
            <person name="Banfield J.F."/>
        </authorList>
    </citation>
    <scope>NUCLEOTIDE SEQUENCE [LARGE SCALE GENOMIC DNA]</scope>
</reference>
<accession>A0A0G0IQF5</accession>
<dbReference type="EMBL" id="LBSM01000007">
    <property type="protein sequence ID" value="KKQ18236.1"/>
    <property type="molecule type" value="Genomic_DNA"/>
</dbReference>
<evidence type="ECO:0000313" key="4">
    <source>
        <dbReference type="Proteomes" id="UP000034508"/>
    </source>
</evidence>
<organism evidence="3 4">
    <name type="scientific">Berkelbacteria bacterium GW2011_GWA1_36_9</name>
    <dbReference type="NCBI Taxonomy" id="1618331"/>
    <lineage>
        <taxon>Bacteria</taxon>
        <taxon>Candidatus Berkelbacteria</taxon>
    </lineage>
</organism>
<keyword evidence="2" id="KW-0963">Cytoplasm</keyword>
<comment type="caution">
    <text evidence="3">The sequence shown here is derived from an EMBL/GenBank/DDBJ whole genome shotgun (WGS) entry which is preliminary data.</text>
</comment>
<sequence length="113" mass="13171">MRRVQQVAVVLKKELAPLIREALDNKFGIVTLIDVIVQPDLKEAKVYISCLDLTSEKEVLKVLNLKTKQFQHILGRRLRMKFTPRLTFVRDDSLENVVKVEELLEEIKDKEVN</sequence>
<keyword evidence="1 2" id="KW-0690">Ribosome biogenesis</keyword>
<dbReference type="Pfam" id="PF02033">
    <property type="entry name" value="RBFA"/>
    <property type="match status" value="1"/>
</dbReference>
<dbReference type="GO" id="GO:0043024">
    <property type="term" value="F:ribosomal small subunit binding"/>
    <property type="evidence" value="ECO:0007669"/>
    <property type="project" value="TreeGrafter"/>
</dbReference>
<dbReference type="GO" id="GO:0005829">
    <property type="term" value="C:cytosol"/>
    <property type="evidence" value="ECO:0007669"/>
    <property type="project" value="TreeGrafter"/>
</dbReference>
<dbReference type="InterPro" id="IPR023799">
    <property type="entry name" value="RbfA_dom_sf"/>
</dbReference>
<evidence type="ECO:0000313" key="3">
    <source>
        <dbReference type="EMBL" id="KKQ18236.1"/>
    </source>
</evidence>
<evidence type="ECO:0000256" key="1">
    <source>
        <dbReference type="ARBA" id="ARBA00022517"/>
    </source>
</evidence>
<comment type="similarity">
    <text evidence="2">Belongs to the RbfA family.</text>
</comment>
<name>A0A0G0IQF5_9BACT</name>
<comment type="function">
    <text evidence="2">One of several proteins that assist in the late maturation steps of the functional core of the 30S ribosomal subunit. Associates with free 30S ribosomal subunits (but not with 30S subunits that are part of 70S ribosomes or polysomes). Required for efficient processing of 16S rRNA. May interact with the 5'-terminal helix region of 16S rRNA.</text>
</comment>
<dbReference type="InterPro" id="IPR000238">
    <property type="entry name" value="RbfA"/>
</dbReference>
<evidence type="ECO:0000256" key="2">
    <source>
        <dbReference type="HAMAP-Rule" id="MF_00003"/>
    </source>
</evidence>
<dbReference type="SUPFAM" id="SSF89919">
    <property type="entry name" value="Ribosome-binding factor A, RbfA"/>
    <property type="match status" value="1"/>
</dbReference>
<dbReference type="Gene3D" id="3.30.300.20">
    <property type="match status" value="1"/>
</dbReference>
<dbReference type="InterPro" id="IPR015946">
    <property type="entry name" value="KH_dom-like_a/b"/>
</dbReference>
<dbReference type="PANTHER" id="PTHR33515:SF1">
    <property type="entry name" value="RIBOSOME-BINDING FACTOR A, CHLOROPLASTIC-RELATED"/>
    <property type="match status" value="1"/>
</dbReference>
<dbReference type="Proteomes" id="UP000034508">
    <property type="component" value="Unassembled WGS sequence"/>
</dbReference>
<dbReference type="PANTHER" id="PTHR33515">
    <property type="entry name" value="RIBOSOME-BINDING FACTOR A, CHLOROPLASTIC-RELATED"/>
    <property type="match status" value="1"/>
</dbReference>
<dbReference type="InterPro" id="IPR020053">
    <property type="entry name" value="Ribosome-bd_factorA_CS"/>
</dbReference>
<dbReference type="GO" id="GO:0030490">
    <property type="term" value="P:maturation of SSU-rRNA"/>
    <property type="evidence" value="ECO:0007669"/>
    <property type="project" value="UniProtKB-UniRule"/>
</dbReference>
<proteinExistence type="inferred from homology"/>
<comment type="subunit">
    <text evidence="2">Monomer. Binds 30S ribosomal subunits, but not 50S ribosomal subunits or 70S ribosomes.</text>
</comment>
<dbReference type="AlphaFoldDB" id="A0A0G0IQF5"/>
<protein>
    <recommendedName>
        <fullName evidence="2">Ribosome-binding factor A</fullName>
    </recommendedName>
</protein>
<dbReference type="PROSITE" id="PS01319">
    <property type="entry name" value="RBFA"/>
    <property type="match status" value="1"/>
</dbReference>
<dbReference type="NCBIfam" id="TIGR00082">
    <property type="entry name" value="rbfA"/>
    <property type="match status" value="1"/>
</dbReference>
<comment type="subcellular location">
    <subcellularLocation>
        <location evidence="2">Cytoplasm</location>
    </subcellularLocation>
</comment>
<dbReference type="HAMAP" id="MF_00003">
    <property type="entry name" value="RbfA"/>
    <property type="match status" value="1"/>
</dbReference>